<organism evidence="2 3">
    <name type="scientific">Psychroserpens burtonensis</name>
    <dbReference type="NCBI Taxonomy" id="49278"/>
    <lineage>
        <taxon>Bacteria</taxon>
        <taxon>Pseudomonadati</taxon>
        <taxon>Bacteroidota</taxon>
        <taxon>Flavobacteriia</taxon>
        <taxon>Flavobacteriales</taxon>
        <taxon>Flavobacteriaceae</taxon>
        <taxon>Psychroserpens</taxon>
    </lineage>
</organism>
<dbReference type="RefSeq" id="WP_147231642.1">
    <property type="nucleotide sequence ID" value="NZ_VOSB01000012.1"/>
</dbReference>
<keyword evidence="3" id="KW-1185">Reference proteome</keyword>
<evidence type="ECO:0000313" key="3">
    <source>
        <dbReference type="Proteomes" id="UP000321938"/>
    </source>
</evidence>
<feature type="chain" id="PRO_5022848215" evidence="1">
    <location>
        <begin position="20"/>
        <end position="170"/>
    </location>
</feature>
<feature type="signal peptide" evidence="1">
    <location>
        <begin position="1"/>
        <end position="19"/>
    </location>
</feature>
<evidence type="ECO:0000256" key="1">
    <source>
        <dbReference type="SAM" id="SignalP"/>
    </source>
</evidence>
<dbReference type="Gene3D" id="3.40.50.1240">
    <property type="entry name" value="Phosphoglycerate mutase-like"/>
    <property type="match status" value="1"/>
</dbReference>
<keyword evidence="1" id="KW-0732">Signal</keyword>
<dbReference type="Proteomes" id="UP000321938">
    <property type="component" value="Unassembled WGS sequence"/>
</dbReference>
<dbReference type="InterPro" id="IPR013078">
    <property type="entry name" value="His_Pase_superF_clade-1"/>
</dbReference>
<dbReference type="CDD" id="cd07067">
    <property type="entry name" value="HP_PGM_like"/>
    <property type="match status" value="1"/>
</dbReference>
<proteinExistence type="predicted"/>
<dbReference type="InterPro" id="IPR029033">
    <property type="entry name" value="His_PPase_superfam"/>
</dbReference>
<dbReference type="SUPFAM" id="SSF53254">
    <property type="entry name" value="Phosphoglycerate mutase-like"/>
    <property type="match status" value="1"/>
</dbReference>
<name>A0A5C7BFY6_9FLAO</name>
<sequence>MKSLFTVLLIITFCLPSWSQEDTSTNETTTYYFIRHAEKDRSDKTNRNPDLNKLGKKRAKKWAKYFNKINIDAIYSTNYNRTQQTAQPTAKNKKLEVSDYDPRALYSEEFIKATKGKRVLVVGHSNTTPAFVNIILGNKKHKNIDDHDNSKLFLVTISGEKITDKVLTIN</sequence>
<reference evidence="2 3" key="1">
    <citation type="submission" date="2019-08" db="EMBL/GenBank/DDBJ databases">
        <title>Genome of Psychroserpens burtonensis ACAM 167.</title>
        <authorList>
            <person name="Bowman J.P."/>
        </authorList>
    </citation>
    <scope>NUCLEOTIDE SEQUENCE [LARGE SCALE GENOMIC DNA]</scope>
    <source>
        <strain evidence="2 3">ACAM 167</strain>
    </source>
</reference>
<evidence type="ECO:0000313" key="2">
    <source>
        <dbReference type="EMBL" id="TXE17476.1"/>
    </source>
</evidence>
<gene>
    <name evidence="2" type="ORF">ES692_09370</name>
</gene>
<accession>A0A5C7BFY6</accession>
<dbReference type="Pfam" id="PF00300">
    <property type="entry name" value="His_Phos_1"/>
    <property type="match status" value="1"/>
</dbReference>
<comment type="caution">
    <text evidence="2">The sequence shown here is derived from an EMBL/GenBank/DDBJ whole genome shotgun (WGS) entry which is preliminary data.</text>
</comment>
<protein>
    <submittedName>
        <fullName evidence="2">Histidine phosphatase family protein</fullName>
    </submittedName>
</protein>
<dbReference type="AlphaFoldDB" id="A0A5C7BFY6"/>
<dbReference type="EMBL" id="VOSB01000012">
    <property type="protein sequence ID" value="TXE17476.1"/>
    <property type="molecule type" value="Genomic_DNA"/>
</dbReference>
<dbReference type="OrthoDB" id="3296006at2"/>
<dbReference type="STRING" id="1123037.GCA_000425305_01872"/>